<evidence type="ECO:0000256" key="1">
    <source>
        <dbReference type="SAM" id="SignalP"/>
    </source>
</evidence>
<keyword evidence="3" id="KW-1185">Reference proteome</keyword>
<dbReference type="EMBL" id="NWSV01000005">
    <property type="protein sequence ID" value="PDT04144.1"/>
    <property type="molecule type" value="Genomic_DNA"/>
</dbReference>
<accession>A0A2A6JD27</accession>
<dbReference type="SUPFAM" id="SSF56925">
    <property type="entry name" value="OMPA-like"/>
    <property type="match status" value="1"/>
</dbReference>
<proteinExistence type="predicted"/>
<comment type="caution">
    <text evidence="2">The sequence shown here is derived from an EMBL/GenBank/DDBJ whole genome shotgun (WGS) entry which is preliminary data.</text>
</comment>
<dbReference type="RefSeq" id="WP_097611857.1">
    <property type="nucleotide sequence ID" value="NZ_NWSV01000005.1"/>
</dbReference>
<dbReference type="Proteomes" id="UP000220768">
    <property type="component" value="Unassembled WGS sequence"/>
</dbReference>
<feature type="signal peptide" evidence="1">
    <location>
        <begin position="1"/>
        <end position="21"/>
    </location>
</feature>
<sequence length="260" mass="27684">MRSTAVCLSLLLLVVSSAVKAADIAPLVAPQPKSEEADRWSFSVSPYFWAAGITGDSGVFGLPEVHTNESFGDVLRGIDFGFMMAGDARYGPYSIVGDITYARITADSATPKGILADEVDLKSETFTAMLGVGYSVLEDEKGRLDVIGGVKLWSVETTISFNGGPLDDVSNRDDATWVDAMVGLRGVYSITPTVYLTGWGLIGAGGADLDWDVMGGIGYKWNDSISAFLGYRALGVNYSNDSLTNDIVEHGPILGAVFHF</sequence>
<organism evidence="2 3">
    <name type="scientific">Rhizobium chutanense</name>
    <dbReference type="NCBI Taxonomy" id="2035448"/>
    <lineage>
        <taxon>Bacteria</taxon>
        <taxon>Pseudomonadati</taxon>
        <taxon>Pseudomonadota</taxon>
        <taxon>Alphaproteobacteria</taxon>
        <taxon>Hyphomicrobiales</taxon>
        <taxon>Rhizobiaceae</taxon>
        <taxon>Rhizobium/Agrobacterium group</taxon>
        <taxon>Rhizobium</taxon>
    </lineage>
</organism>
<dbReference type="InterPro" id="IPR011250">
    <property type="entry name" value="OMP/PagP_B-barrel"/>
</dbReference>
<feature type="chain" id="PRO_5012540465" description="Porin family protein" evidence="1">
    <location>
        <begin position="22"/>
        <end position="260"/>
    </location>
</feature>
<evidence type="ECO:0000313" key="3">
    <source>
        <dbReference type="Proteomes" id="UP000220768"/>
    </source>
</evidence>
<evidence type="ECO:0008006" key="4">
    <source>
        <dbReference type="Google" id="ProtNLM"/>
    </source>
</evidence>
<evidence type="ECO:0000313" key="2">
    <source>
        <dbReference type="EMBL" id="PDT04144.1"/>
    </source>
</evidence>
<name>A0A2A6JD27_9HYPH</name>
<keyword evidence="1" id="KW-0732">Signal</keyword>
<reference evidence="2 3" key="1">
    <citation type="submission" date="2017-09" db="EMBL/GenBank/DDBJ databases">
        <title>Comparative genomics of rhizobia isolated from Phaseolus vulgaris in China.</title>
        <authorList>
            <person name="Tong W."/>
        </authorList>
    </citation>
    <scope>NUCLEOTIDE SEQUENCE [LARGE SCALE GENOMIC DNA]</scope>
    <source>
        <strain evidence="2 3">C5</strain>
    </source>
</reference>
<gene>
    <name evidence="2" type="ORF">CO666_09635</name>
</gene>
<protein>
    <recommendedName>
        <fullName evidence="4">Porin family protein</fullName>
    </recommendedName>
</protein>
<dbReference type="AlphaFoldDB" id="A0A2A6JD27"/>